<dbReference type="PANTHER" id="PTHR43344">
    <property type="entry name" value="PHOSPHOSERINE PHOSPHATASE"/>
    <property type="match status" value="1"/>
</dbReference>
<keyword evidence="3" id="KW-0460">Magnesium</keyword>
<protein>
    <submittedName>
        <fullName evidence="5">Haloacid dehalogenase</fullName>
    </submittedName>
</protein>
<dbReference type="Proteomes" id="UP000604737">
    <property type="component" value="Unassembled WGS sequence"/>
</dbReference>
<feature type="chain" id="PRO_5047243110" evidence="4">
    <location>
        <begin position="18"/>
        <end position="322"/>
    </location>
</feature>
<dbReference type="Gene3D" id="3.40.50.1000">
    <property type="entry name" value="HAD superfamily/HAD-like"/>
    <property type="match status" value="1"/>
</dbReference>
<evidence type="ECO:0000256" key="4">
    <source>
        <dbReference type="SAM" id="SignalP"/>
    </source>
</evidence>
<dbReference type="EMBL" id="BMYO01000001">
    <property type="protein sequence ID" value="GHD57140.1"/>
    <property type="molecule type" value="Genomic_DNA"/>
</dbReference>
<organism evidence="5 6">
    <name type="scientific">Jeongeupia chitinilytica</name>
    <dbReference type="NCBI Taxonomy" id="1041641"/>
    <lineage>
        <taxon>Bacteria</taxon>
        <taxon>Pseudomonadati</taxon>
        <taxon>Pseudomonadota</taxon>
        <taxon>Betaproteobacteria</taxon>
        <taxon>Neisseriales</taxon>
        <taxon>Chitinibacteraceae</taxon>
        <taxon>Jeongeupia</taxon>
    </lineage>
</organism>
<sequence length="322" mass="34304">MSRLLAILMFVAATAHADPLPSWQEGASKTAITGFVARISKEKTPDYLPPEARVAVFDVDEPLLYASSAELAFAVDEVKRLAPQRPEWTKTAPFSTVLAGQPVRSAADAQALIAATHDGSVDALTARVQHWLAEPANRSAAQGYAQVRELMAYLRTSGFRVWIVSSGDSGFVRPWAERAYGVPPEQVVASTLKARLALQGGSATIVRSPAFETVLTGAAKPVAVERVIGRRPVLAFGDSDTDLPLLQWVSAGRTRFVALLDRGDGAEQAQAAALNLGWLVVDAGRDWRQGAAATATATGQQQAASTQAEPSALVLHARDMLR</sequence>
<dbReference type="InterPro" id="IPR036412">
    <property type="entry name" value="HAD-like_sf"/>
</dbReference>
<evidence type="ECO:0000256" key="3">
    <source>
        <dbReference type="ARBA" id="ARBA00022842"/>
    </source>
</evidence>
<keyword evidence="6" id="KW-1185">Reference proteome</keyword>
<dbReference type="PANTHER" id="PTHR43344:SF13">
    <property type="entry name" value="PHOSPHATASE RV3661-RELATED"/>
    <property type="match status" value="1"/>
</dbReference>
<name>A0ABQ3GWQ4_9NEIS</name>
<accession>A0ABQ3GWQ4</accession>
<comment type="caution">
    <text evidence="5">The sequence shown here is derived from an EMBL/GenBank/DDBJ whole genome shotgun (WGS) entry which is preliminary data.</text>
</comment>
<dbReference type="RefSeq" id="WP_189458591.1">
    <property type="nucleotide sequence ID" value="NZ_BMYO01000001.1"/>
</dbReference>
<evidence type="ECO:0000256" key="2">
    <source>
        <dbReference type="ARBA" id="ARBA00022801"/>
    </source>
</evidence>
<dbReference type="InterPro" id="IPR023214">
    <property type="entry name" value="HAD_sf"/>
</dbReference>
<keyword evidence="4" id="KW-0732">Signal</keyword>
<evidence type="ECO:0000256" key="1">
    <source>
        <dbReference type="ARBA" id="ARBA00022723"/>
    </source>
</evidence>
<gene>
    <name evidence="5" type="ORF">GCM10007350_05370</name>
</gene>
<reference evidence="6" key="1">
    <citation type="journal article" date="2019" name="Int. J. Syst. Evol. Microbiol.">
        <title>The Global Catalogue of Microorganisms (GCM) 10K type strain sequencing project: providing services to taxonomists for standard genome sequencing and annotation.</title>
        <authorList>
            <consortium name="The Broad Institute Genomics Platform"/>
            <consortium name="The Broad Institute Genome Sequencing Center for Infectious Disease"/>
            <person name="Wu L."/>
            <person name="Ma J."/>
        </authorList>
    </citation>
    <scope>NUCLEOTIDE SEQUENCE [LARGE SCALE GENOMIC DNA]</scope>
    <source>
        <strain evidence="6">KCTC 23701</strain>
    </source>
</reference>
<keyword evidence="1" id="KW-0479">Metal-binding</keyword>
<feature type="signal peptide" evidence="4">
    <location>
        <begin position="1"/>
        <end position="17"/>
    </location>
</feature>
<dbReference type="Pfam" id="PF12710">
    <property type="entry name" value="HAD"/>
    <property type="match status" value="1"/>
</dbReference>
<dbReference type="SUPFAM" id="SSF56784">
    <property type="entry name" value="HAD-like"/>
    <property type="match status" value="1"/>
</dbReference>
<evidence type="ECO:0000313" key="5">
    <source>
        <dbReference type="EMBL" id="GHD57140.1"/>
    </source>
</evidence>
<keyword evidence="2" id="KW-0378">Hydrolase</keyword>
<evidence type="ECO:0000313" key="6">
    <source>
        <dbReference type="Proteomes" id="UP000604737"/>
    </source>
</evidence>
<proteinExistence type="predicted"/>
<dbReference type="InterPro" id="IPR050582">
    <property type="entry name" value="HAD-like_SerB"/>
</dbReference>